<proteinExistence type="predicted"/>
<organism evidence="1 2">
    <name type="scientific">Aspergillus cavernicola</name>
    <dbReference type="NCBI Taxonomy" id="176166"/>
    <lineage>
        <taxon>Eukaryota</taxon>
        <taxon>Fungi</taxon>
        <taxon>Dikarya</taxon>
        <taxon>Ascomycota</taxon>
        <taxon>Pezizomycotina</taxon>
        <taxon>Eurotiomycetes</taxon>
        <taxon>Eurotiomycetidae</taxon>
        <taxon>Eurotiales</taxon>
        <taxon>Aspergillaceae</taxon>
        <taxon>Aspergillus</taxon>
        <taxon>Aspergillus subgen. Nidulantes</taxon>
    </lineage>
</organism>
<sequence>MLAPRSSLISCTVFRIALMSTSCRLSSTKTGALSCSAVGGLGSSPGFGEVLSLLKIASMAGIALSMMGPTMGTA</sequence>
<gene>
    <name evidence="1" type="ORF">BDW59DRAFT_151580</name>
</gene>
<dbReference type="EMBL" id="JBFXLS010000078">
    <property type="protein sequence ID" value="KAL2819281.1"/>
    <property type="molecule type" value="Genomic_DNA"/>
</dbReference>
<evidence type="ECO:0008006" key="3">
    <source>
        <dbReference type="Google" id="ProtNLM"/>
    </source>
</evidence>
<evidence type="ECO:0000313" key="1">
    <source>
        <dbReference type="EMBL" id="KAL2819281.1"/>
    </source>
</evidence>
<comment type="caution">
    <text evidence="1">The sequence shown here is derived from an EMBL/GenBank/DDBJ whole genome shotgun (WGS) entry which is preliminary data.</text>
</comment>
<keyword evidence="2" id="KW-1185">Reference proteome</keyword>
<name>A0ABR4HV57_9EURO</name>
<accession>A0ABR4HV57</accession>
<reference evidence="1 2" key="1">
    <citation type="submission" date="2024-07" db="EMBL/GenBank/DDBJ databases">
        <title>Section-level genome sequencing and comparative genomics of Aspergillus sections Usti and Cavernicolus.</title>
        <authorList>
            <consortium name="Lawrence Berkeley National Laboratory"/>
            <person name="Nybo J.L."/>
            <person name="Vesth T.C."/>
            <person name="Theobald S."/>
            <person name="Frisvad J.C."/>
            <person name="Larsen T.O."/>
            <person name="Kjaerboelling I."/>
            <person name="Rothschild-Mancinelli K."/>
            <person name="Lyhne E.K."/>
            <person name="Kogle M.E."/>
            <person name="Barry K."/>
            <person name="Clum A."/>
            <person name="Na H."/>
            <person name="Ledsgaard L."/>
            <person name="Lin J."/>
            <person name="Lipzen A."/>
            <person name="Kuo A."/>
            <person name="Riley R."/>
            <person name="Mondo S."/>
            <person name="LaButti K."/>
            <person name="Haridas S."/>
            <person name="Pangalinan J."/>
            <person name="Salamov A.A."/>
            <person name="Simmons B.A."/>
            <person name="Magnuson J.K."/>
            <person name="Chen J."/>
            <person name="Drula E."/>
            <person name="Henrissat B."/>
            <person name="Wiebenga A."/>
            <person name="Lubbers R.J."/>
            <person name="Gomes A.C."/>
            <person name="Makela M.R."/>
            <person name="Stajich J."/>
            <person name="Grigoriev I.V."/>
            <person name="Mortensen U.H."/>
            <person name="De vries R.P."/>
            <person name="Baker S.E."/>
            <person name="Andersen M.R."/>
        </authorList>
    </citation>
    <scope>NUCLEOTIDE SEQUENCE [LARGE SCALE GENOMIC DNA]</scope>
    <source>
        <strain evidence="1 2">CBS 600.67</strain>
    </source>
</reference>
<evidence type="ECO:0000313" key="2">
    <source>
        <dbReference type="Proteomes" id="UP001610335"/>
    </source>
</evidence>
<protein>
    <recommendedName>
        <fullName evidence="3">Secreted protein</fullName>
    </recommendedName>
</protein>
<dbReference type="Proteomes" id="UP001610335">
    <property type="component" value="Unassembled WGS sequence"/>
</dbReference>